<reference evidence="3" key="1">
    <citation type="submission" date="2022-11" db="UniProtKB">
        <authorList>
            <consortium name="WormBaseParasite"/>
        </authorList>
    </citation>
    <scope>IDENTIFICATION</scope>
</reference>
<evidence type="ECO:0000313" key="3">
    <source>
        <dbReference type="WBParaSite" id="Minc3s02861g31865"/>
    </source>
</evidence>
<keyword evidence="1" id="KW-1133">Transmembrane helix</keyword>
<dbReference type="Proteomes" id="UP000887563">
    <property type="component" value="Unplaced"/>
</dbReference>
<evidence type="ECO:0000256" key="1">
    <source>
        <dbReference type="SAM" id="Phobius"/>
    </source>
</evidence>
<keyword evidence="1" id="KW-0472">Membrane</keyword>
<protein>
    <submittedName>
        <fullName evidence="3">Candidate secreted effector</fullName>
    </submittedName>
</protein>
<evidence type="ECO:0000313" key="2">
    <source>
        <dbReference type="Proteomes" id="UP000887563"/>
    </source>
</evidence>
<dbReference type="PROSITE" id="PS51257">
    <property type="entry name" value="PROKAR_LIPOPROTEIN"/>
    <property type="match status" value="1"/>
</dbReference>
<name>A0A914N2M9_MELIC</name>
<sequence>MKVLLRYVFLLLLKIILVIVFLNFLQSITSCGSSAITWLTARCVRTRRASITWLTATSATTGILFNSTR</sequence>
<keyword evidence="2" id="KW-1185">Reference proteome</keyword>
<organism evidence="2 3">
    <name type="scientific">Meloidogyne incognita</name>
    <name type="common">Southern root-knot nematode worm</name>
    <name type="synonym">Oxyuris incognita</name>
    <dbReference type="NCBI Taxonomy" id="6306"/>
    <lineage>
        <taxon>Eukaryota</taxon>
        <taxon>Metazoa</taxon>
        <taxon>Ecdysozoa</taxon>
        <taxon>Nematoda</taxon>
        <taxon>Chromadorea</taxon>
        <taxon>Rhabditida</taxon>
        <taxon>Tylenchina</taxon>
        <taxon>Tylenchomorpha</taxon>
        <taxon>Tylenchoidea</taxon>
        <taxon>Meloidogynidae</taxon>
        <taxon>Meloidogyninae</taxon>
        <taxon>Meloidogyne</taxon>
        <taxon>Meloidogyne incognita group</taxon>
    </lineage>
</organism>
<dbReference type="AlphaFoldDB" id="A0A914N2M9"/>
<proteinExistence type="predicted"/>
<accession>A0A914N2M9</accession>
<feature type="transmembrane region" description="Helical" evidence="1">
    <location>
        <begin position="7"/>
        <end position="25"/>
    </location>
</feature>
<dbReference type="WBParaSite" id="Minc3s02861g31865">
    <property type="protein sequence ID" value="Minc3s02861g31865"/>
    <property type="gene ID" value="Minc3s02861g31865"/>
</dbReference>
<keyword evidence="1" id="KW-0812">Transmembrane</keyword>